<dbReference type="SUPFAM" id="SSF46785">
    <property type="entry name" value="Winged helix' DNA-binding domain"/>
    <property type="match status" value="1"/>
</dbReference>
<feature type="binding site" evidence="1">
    <location>
        <position position="163"/>
    </location>
    <ligand>
        <name>Ni(2+)</name>
        <dbReference type="ChEBI" id="CHEBI:49786"/>
    </ligand>
</feature>
<accession>A0A4P6ZWK4</accession>
<dbReference type="GO" id="GO:0046872">
    <property type="term" value="F:metal ion binding"/>
    <property type="evidence" value="ECO:0007669"/>
    <property type="project" value="UniProtKB-KW"/>
</dbReference>
<dbReference type="InterPro" id="IPR026043">
    <property type="entry name" value="NadR"/>
</dbReference>
<evidence type="ECO:0000313" key="4">
    <source>
        <dbReference type="EMBL" id="QBP40791.1"/>
    </source>
</evidence>
<sequence>MRTSARLMHVKGGIVLKKLLGEERRQQLLAMLKTATNPIKGTDLAKESGVSRQVIVGDMTLLKARNEPILATSQGYVYIKKSTTTHVFERQIACVHAPDDAREELYTLVDSGVVVKNVTVEHPVYGELTASIMVANRHEVDLFIARVEETGASYLSELTDGIHLHLIAATSSDYIETAIAGMRRKGFLADEN</sequence>
<gene>
    <name evidence="4" type="ORF">E2636_06505</name>
</gene>
<dbReference type="PIRSF" id="PIRSF037847">
    <property type="entry name" value="NiaR"/>
    <property type="match status" value="1"/>
</dbReference>
<proteinExistence type="predicted"/>
<dbReference type="InterPro" id="IPR013196">
    <property type="entry name" value="HTH_11"/>
</dbReference>
<dbReference type="InterPro" id="IPR035922">
    <property type="entry name" value="3H_dom_sf"/>
</dbReference>
<keyword evidence="1" id="KW-0533">Nickel</keyword>
<protein>
    <submittedName>
        <fullName evidence="4">Transcription repressor NadR</fullName>
    </submittedName>
</protein>
<dbReference type="Proteomes" id="UP000294292">
    <property type="component" value="Chromosome"/>
</dbReference>
<dbReference type="PANTHER" id="PTHR40068:SF1">
    <property type="entry name" value="TRANSCRIPTION REPRESSOR NIAR-RELATED"/>
    <property type="match status" value="1"/>
</dbReference>
<feature type="binding site" evidence="1">
    <location>
        <position position="165"/>
    </location>
    <ligand>
        <name>Ni(2+)</name>
        <dbReference type="ChEBI" id="CHEBI:49786"/>
    </ligand>
</feature>
<organism evidence="4 5">
    <name type="scientific">Paenisporosarcina antarctica</name>
    <dbReference type="NCBI Taxonomy" id="417367"/>
    <lineage>
        <taxon>Bacteria</taxon>
        <taxon>Bacillati</taxon>
        <taxon>Bacillota</taxon>
        <taxon>Bacilli</taxon>
        <taxon>Bacillales</taxon>
        <taxon>Caryophanaceae</taxon>
        <taxon>Paenisporosarcina</taxon>
    </lineage>
</organism>
<dbReference type="InterPro" id="IPR036390">
    <property type="entry name" value="WH_DNA-bd_sf"/>
</dbReference>
<dbReference type="SUPFAM" id="SSF75500">
    <property type="entry name" value="Putative transcriptional regulator TM1602, C-terminal domain"/>
    <property type="match status" value="1"/>
</dbReference>
<dbReference type="Pfam" id="PF02829">
    <property type="entry name" value="3H"/>
    <property type="match status" value="1"/>
</dbReference>
<name>A0A4P6ZWK4_9BACL</name>
<dbReference type="KEGG" id="panc:E2636_06505"/>
<reference evidence="4 5" key="1">
    <citation type="submission" date="2019-03" db="EMBL/GenBank/DDBJ databases">
        <title>Complete genome sequence of Paenisporosarcina antarctica CGMCC 1.6503T.</title>
        <authorList>
            <person name="Rong J.-C."/>
            <person name="Chi N.-Y."/>
            <person name="Zhang Q.-F."/>
        </authorList>
    </citation>
    <scope>NUCLEOTIDE SEQUENCE [LARGE SCALE GENOMIC DNA]</scope>
    <source>
        <strain evidence="4 5">CGMCC 1.6503</strain>
    </source>
</reference>
<feature type="binding site" evidence="1">
    <location>
        <position position="96"/>
    </location>
    <ligand>
        <name>Ni(2+)</name>
        <dbReference type="ChEBI" id="CHEBI:49786"/>
    </ligand>
</feature>
<evidence type="ECO:0000259" key="3">
    <source>
        <dbReference type="Pfam" id="PF08279"/>
    </source>
</evidence>
<dbReference type="EMBL" id="CP038015">
    <property type="protein sequence ID" value="QBP40791.1"/>
    <property type="molecule type" value="Genomic_DNA"/>
</dbReference>
<feature type="binding site" evidence="1">
    <location>
        <position position="104"/>
    </location>
    <ligand>
        <name>Ni(2+)</name>
        <dbReference type="ChEBI" id="CHEBI:49786"/>
    </ligand>
</feature>
<dbReference type="OrthoDB" id="9792661at2"/>
<evidence type="ECO:0000259" key="2">
    <source>
        <dbReference type="Pfam" id="PF02829"/>
    </source>
</evidence>
<dbReference type="Pfam" id="PF08279">
    <property type="entry name" value="HTH_11"/>
    <property type="match status" value="1"/>
</dbReference>
<evidence type="ECO:0000256" key="1">
    <source>
        <dbReference type="PIRSR" id="PIRSR037847-1"/>
    </source>
</evidence>
<dbReference type="InterPro" id="IPR004173">
    <property type="entry name" value="3H_domain"/>
</dbReference>
<dbReference type="Gene3D" id="3.30.1340.20">
    <property type="entry name" value="3H domain"/>
    <property type="match status" value="1"/>
</dbReference>
<keyword evidence="1" id="KW-0479">Metal-binding</keyword>
<dbReference type="Gene3D" id="1.10.10.10">
    <property type="entry name" value="Winged helix-like DNA-binding domain superfamily/Winged helix DNA-binding domain"/>
    <property type="match status" value="1"/>
</dbReference>
<dbReference type="AlphaFoldDB" id="A0A4P6ZWK4"/>
<dbReference type="RefSeq" id="WP_134209479.1">
    <property type="nucleotide sequence ID" value="NZ_CP038015.1"/>
</dbReference>
<dbReference type="InterPro" id="IPR036388">
    <property type="entry name" value="WH-like_DNA-bd_sf"/>
</dbReference>
<evidence type="ECO:0000313" key="5">
    <source>
        <dbReference type="Proteomes" id="UP000294292"/>
    </source>
</evidence>
<feature type="domain" description="Helix-turn-helix type 11" evidence="3">
    <location>
        <begin position="24"/>
        <end position="76"/>
    </location>
</feature>
<dbReference type="PANTHER" id="PTHR40068">
    <property type="entry name" value="TRANSCRIPTION REPRESSOR NIAR-RELATED"/>
    <property type="match status" value="1"/>
</dbReference>
<feature type="domain" description="3H" evidence="2">
    <location>
        <begin position="92"/>
        <end position="188"/>
    </location>
</feature>
<keyword evidence="5" id="KW-1185">Reference proteome</keyword>